<evidence type="ECO:0000313" key="4">
    <source>
        <dbReference type="EMBL" id="QQZ61569.1"/>
    </source>
</evidence>
<dbReference type="InterPro" id="IPR056823">
    <property type="entry name" value="TEN-like_YD-shell"/>
</dbReference>
<dbReference type="Gene3D" id="2.180.10.10">
    <property type="entry name" value="RHS repeat-associated core"/>
    <property type="match status" value="1"/>
</dbReference>
<evidence type="ECO:0000259" key="3">
    <source>
        <dbReference type="Pfam" id="PF25023"/>
    </source>
</evidence>
<dbReference type="Proteomes" id="UP000595841">
    <property type="component" value="Chromosome"/>
</dbReference>
<keyword evidence="5" id="KW-1185">Reference proteome</keyword>
<dbReference type="InterPro" id="IPR031325">
    <property type="entry name" value="RHS_repeat"/>
</dbReference>
<dbReference type="NCBIfam" id="TIGR01643">
    <property type="entry name" value="YD_repeat_2x"/>
    <property type="match status" value="4"/>
</dbReference>
<feature type="signal peptide" evidence="2">
    <location>
        <begin position="1"/>
        <end position="27"/>
    </location>
</feature>
<reference evidence="4 5" key="1">
    <citation type="submission" date="2021-01" db="EMBL/GenBank/DDBJ databases">
        <title>Whole genome sequence of Paenibacillus sonchi LMG 24727 for comparative genomics.</title>
        <authorList>
            <person name="Lee G."/>
            <person name="Kim M.-J."/>
            <person name="Lim K."/>
            <person name="Shin J.-H."/>
        </authorList>
    </citation>
    <scope>NUCLEOTIDE SEQUENCE [LARGE SCALE GENOMIC DNA]</scope>
    <source>
        <strain evidence="4 5">LMG 24727</strain>
    </source>
</reference>
<feature type="chain" id="PRO_5036915881" evidence="2">
    <location>
        <begin position="28"/>
        <end position="1818"/>
    </location>
</feature>
<organism evidence="4 5">
    <name type="scientific">Paenibacillus sonchi</name>
    <dbReference type="NCBI Taxonomy" id="373687"/>
    <lineage>
        <taxon>Bacteria</taxon>
        <taxon>Bacillati</taxon>
        <taxon>Bacillota</taxon>
        <taxon>Bacilli</taxon>
        <taxon>Bacillales</taxon>
        <taxon>Paenibacillaceae</taxon>
        <taxon>Paenibacillus</taxon>
        <taxon>Paenibacillus sonchi group</taxon>
    </lineage>
</organism>
<gene>
    <name evidence="4" type="ORF">JI735_02045</name>
</gene>
<dbReference type="Pfam" id="PF25023">
    <property type="entry name" value="TEN_YD-shell"/>
    <property type="match status" value="2"/>
</dbReference>
<name>A0A974SDM3_9BACL</name>
<dbReference type="KEGG" id="pson:JI735_02045"/>
<evidence type="ECO:0000256" key="2">
    <source>
        <dbReference type="SAM" id="SignalP"/>
    </source>
</evidence>
<dbReference type="InterPro" id="IPR022385">
    <property type="entry name" value="Rhs_assc_core"/>
</dbReference>
<dbReference type="Pfam" id="PF05593">
    <property type="entry name" value="RHS_repeat"/>
    <property type="match status" value="1"/>
</dbReference>
<dbReference type="EMBL" id="CP068595">
    <property type="protein sequence ID" value="QQZ61569.1"/>
    <property type="molecule type" value="Genomic_DNA"/>
</dbReference>
<feature type="domain" description="Teneurin-like YD-shell" evidence="3">
    <location>
        <begin position="1244"/>
        <end position="1605"/>
    </location>
</feature>
<keyword evidence="1" id="KW-0677">Repeat</keyword>
<dbReference type="PANTHER" id="PTHR32305">
    <property type="match status" value="1"/>
</dbReference>
<sequence length="1818" mass="203157">MKNNSFLSKLFLIILSVTIMMPNYHSSATGIKEETLKTTNDNIESAVPSDSQTSLTKTNHRLQDVPSVANSVYDSGFNPKIERIKALTLQSKNKAKQALSSESNKSNQSTLRDLTKEEIDELFLSGAGKEDVYWVNLLIKDSNLTPDKIFQMKKNGGKAWEDIQKQLLNEEMLPSTVKEAVYDDVLNSVSVEETVYTENKLPLSTFSKSISTFDAMVNSAFDSLITQQMINQTNKPQYADDYGSSESIDPVSGSLTWKENEISLPGRDGLDLNIGVMYNSNQSFVYMRDSSSNGMIKKYNYLISRYDLGIGWSFQFPSVQSADGYLFYHDGQGAVYRVDFNASDSLGSYTHLAGYQGKNLQFNQDNGTFNNGQVSSTYCLQYDDQKREYFASDGRLLGIVDRYGNTITFQHIDRVTYDGETNKVISSITDSLHRIVNFTYDTNLNTPDTFTGEKITVTVNTNGTETEKVVFTKSRSPLTFNGNPDGYAPILNIVTNQIGESTYFGYDSSVFAKFNYYQKNIDSNAGNNSYLRLTNVSYPNSSTSYQYELITRNLGPYGVGEEYRITSRNDTINSSYNKENYTYTGDYTGYPLYQDISYLPSTYTFSSIKTLQSTSATNGLATTRVFNGQSQNILTSTLAANGERKESRNTAFHSVFNYLPTQTTYAELAAGGTDSTGNLLYSEVSYTDWGALQSETKQLTSAQLNDADTKSKYTTTYTYEPNFHLLNSKSWFQNSTTLLTESYSYNEYGRVKTYTNPKNETTNYFYENLPGDVRKVSKIIIEKPMDNGLVSRVTTTYGSQYNYGFPTEEVSDFTNISATGQKTASSTKKQISYDMGSGKVIEVTDAADKKTKYTYDQLGRVKTVTYPTVTNLNGVQYDSEDQFTYTRIYSGSSSIFDAQNKSTIYLQVNSKTKYTQKSNGAVTYLSNKNSYYDGFGSLRLEQTLDTGAVTQYHLDDLGRAVYVIDPVGNTATVSFDAWGEQIEATDSFGNLHVTQNNKFRRKIETYIVEASNIAAYRSNPTASLMTSYKEQKYDQWKQVISNVAYVNWPRLFPMAMELYSYDIAGNIIGYTDPNNNLNSDGVTTKFTYDTLNRLTSVKDALDQITNYQYDRNGQITRTTVQANASSTPVVLKSKEYNELGMLINKKDASSQNENKTYNTLGLLQKGVDRNSTVFDYQYDETQQLVRSTLTGNGGNIQKSSFILGSDGIKNNKNELVVNGVTSSQTTTIDSIQRVSTISSTSTGYSASAGYVYDKANRTTQFKSTLNGVGSFYTNYQYSKTRLDRVQTDGQTTLNGAATVNASYEYFPNGQIKTITYPTLADGRILRTTFTYDGLNRMYTMKNTINTSELSSYLYVYDFNGNITLVEETLDNGLEKTKKTTGYTYDKLNRLIGIKRSDGGTTQYTYDLQGNRQTVTDIGTIPNEITDTSFTYDLQNTLIGVTKNSSTISFNYLPSNLRYQKKKDTVTTQYNYNGSGKVISETRSDGQKVNYIRGDRLLVKKDITGAQDYYYLYNGHGDVVQIVNKVGAVVNSYAYDAWGNITNQTEGINNSFKYSGEMYDEETGLYYLRARYYDPGIGRFLNEDTYEGQINNPLSLNLYTYVLNNPLIYVDPTGKWCESRDGKYSHPGACSNPKSGTYSADVKHNGEAMKSNGKSTGIYKFDYGDGVHEDHSWTGVLFDTVVTAGAGAAKSLFSKAVSSVVSKGSASVVNSAANSAKGLIGKDFEDFLVKTLQGRGSFKMQGREFDGAVDNIWYEAKSGGYWDLITSSADKLSKFKSDMGSRLKIATQNGASYELHSNTAIPEAIKDWLTSKGIKFTEW</sequence>
<evidence type="ECO:0000313" key="5">
    <source>
        <dbReference type="Proteomes" id="UP000595841"/>
    </source>
</evidence>
<accession>A0A974SDM3</accession>
<dbReference type="InterPro" id="IPR006530">
    <property type="entry name" value="YD"/>
</dbReference>
<keyword evidence="2" id="KW-0732">Signal</keyword>
<dbReference type="RefSeq" id="WP_039833647.1">
    <property type="nucleotide sequence ID" value="NZ_CP068595.1"/>
</dbReference>
<protein>
    <submittedName>
        <fullName evidence="4">RHS repeat protein</fullName>
    </submittedName>
</protein>
<evidence type="ECO:0000256" key="1">
    <source>
        <dbReference type="ARBA" id="ARBA00022737"/>
    </source>
</evidence>
<dbReference type="InterPro" id="IPR050708">
    <property type="entry name" value="T6SS_VgrG/RHS"/>
</dbReference>
<proteinExistence type="predicted"/>
<feature type="domain" description="Teneurin-like YD-shell" evidence="3">
    <location>
        <begin position="1026"/>
        <end position="1185"/>
    </location>
</feature>
<dbReference type="PANTHER" id="PTHR32305:SF15">
    <property type="entry name" value="PROTEIN RHSA-RELATED"/>
    <property type="match status" value="1"/>
</dbReference>
<dbReference type="NCBIfam" id="TIGR03696">
    <property type="entry name" value="Rhs_assc_core"/>
    <property type="match status" value="1"/>
</dbReference>